<comment type="caution">
    <text evidence="2">The sequence shown here is derived from an EMBL/GenBank/DDBJ whole genome shotgun (WGS) entry which is preliminary data.</text>
</comment>
<evidence type="ECO:0008006" key="4">
    <source>
        <dbReference type="Google" id="ProtNLM"/>
    </source>
</evidence>
<dbReference type="AlphaFoldDB" id="A0A2B7Z2K2"/>
<feature type="compositionally biased region" description="Low complexity" evidence="1">
    <location>
        <begin position="735"/>
        <end position="745"/>
    </location>
</feature>
<feature type="compositionally biased region" description="Basic and acidic residues" evidence="1">
    <location>
        <begin position="408"/>
        <end position="420"/>
    </location>
</feature>
<feature type="region of interest" description="Disordered" evidence="1">
    <location>
        <begin position="325"/>
        <end position="763"/>
    </location>
</feature>
<feature type="compositionally biased region" description="Low complexity" evidence="1">
    <location>
        <begin position="499"/>
        <end position="511"/>
    </location>
</feature>
<feature type="compositionally biased region" description="Polar residues" evidence="1">
    <location>
        <begin position="236"/>
        <end position="246"/>
    </location>
</feature>
<name>A0A2B7Z2K2_POLH7</name>
<feature type="compositionally biased region" description="Low complexity" evidence="1">
    <location>
        <begin position="651"/>
        <end position="660"/>
    </location>
</feature>
<dbReference type="OrthoDB" id="5386574at2759"/>
<dbReference type="EMBL" id="PDNA01000007">
    <property type="protein sequence ID" value="PGH27469.1"/>
    <property type="molecule type" value="Genomic_DNA"/>
</dbReference>
<feature type="compositionally biased region" description="Polar residues" evidence="1">
    <location>
        <begin position="925"/>
        <end position="941"/>
    </location>
</feature>
<feature type="compositionally biased region" description="Basic and acidic residues" evidence="1">
    <location>
        <begin position="482"/>
        <end position="491"/>
    </location>
</feature>
<feature type="compositionally biased region" description="Basic and acidic residues" evidence="1">
    <location>
        <begin position="979"/>
        <end position="998"/>
    </location>
</feature>
<feature type="compositionally biased region" description="Basic and acidic residues" evidence="1">
    <location>
        <begin position="622"/>
        <end position="644"/>
    </location>
</feature>
<feature type="compositionally biased region" description="Low complexity" evidence="1">
    <location>
        <begin position="822"/>
        <end position="838"/>
    </location>
</feature>
<feature type="region of interest" description="Disordered" evidence="1">
    <location>
        <begin position="778"/>
        <end position="838"/>
    </location>
</feature>
<feature type="compositionally biased region" description="Basic and acidic residues" evidence="1">
    <location>
        <begin position="278"/>
        <end position="297"/>
    </location>
</feature>
<feature type="compositionally biased region" description="Polar residues" evidence="1">
    <location>
        <begin position="956"/>
        <end position="975"/>
    </location>
</feature>
<feature type="compositionally biased region" description="Pro residues" evidence="1">
    <location>
        <begin position="708"/>
        <end position="719"/>
    </location>
</feature>
<feature type="compositionally biased region" description="Basic residues" evidence="1">
    <location>
        <begin position="811"/>
        <end position="821"/>
    </location>
</feature>
<sequence>MPTKPVPSIPPRPSRSPNTNSPPKSEMPKIPPRPPGRRPDRSVSPSRDSYAPSPLNDLPGRRSSIERRRSNDASGANVPSRPPSVTLPSLGQEGMEYAEVEYLNKKDEDASQDQQPAQTRNVNHDLHLHAPRPSLPTASAKAQVQTVTRTDSQQAAAAGFGKAVSLSNEDTQRYGRSAHKRTASPNESSTASTDHRASLLWNDENGIPEIGQRVPMDPNAGDVQAPSPAPFRATSPGPNTSTTPQRTGRHHHRTKSGREASLPPGSYGLHGHGTPSNDRFEKAWYDKHPDELAREEQGQYGPSLRSPRPDWALSSEDLNKIVRRSANKGHGLGTSTELMGTPEEQVGYIATEELASRFTSPPSPSHVPGEGSPKHAAGSPLHKSHADVGKAEDESVEKHEAEDVGVIHIDEPLHHQHHPDGFAPAPDEPEPHGAHSLDENVEAGDQSPILAADEREPGAEFLQPAISPTFENRSSGILSPDQETHAHDRSPGAHRSRPSSRPSSLHGSTPSLPRFGSRGEEHEDMYTPLEDVEEYEPLFPEDEEQKPGPAAERFKKRPEHGKQRFPSQDIWENAPDSLQLEATVSTPDVPSKDETKPPFETLEQEAARSKHAVSPPSAETPSHLDDEKPVKVEHKQRFPSKDIWEDAPESQQLVTTVQTPEQEEEKSASPVVPAKPSFPALPTRPSRRPGQPAAGNKVTSLAESKKPPSIPDRPKPQLPARPAKPVARGSDESLTKTTSASSTDSAPPPIKAKPAIPTRPAGSKIAALKAGFVSDLEKRLKLGPQGPPPKPQEKEVEEPVEKAPLSDARKGRARGPARRKPAVTAAAAPSKPSAAIAPVRIPVIKLVNPWDVFQIGDDGFLTVGGAKPPSKTVPAPDASITPSPEKDEVGDRPSEIIPQATPDQSSQDTTSKLAEVPEAEEPTIRDSTSTSKAEPTLSVSSGDDAPEPAESEPSDILSTQQPAETSVSEQKSSIPDTDVEQKDAPDVEDKIKDTSLAS</sequence>
<feature type="compositionally biased region" description="Basic and acidic residues" evidence="1">
    <location>
        <begin position="791"/>
        <end position="801"/>
    </location>
</feature>
<feature type="compositionally biased region" description="Acidic residues" evidence="1">
    <location>
        <begin position="530"/>
        <end position="544"/>
    </location>
</feature>
<feature type="compositionally biased region" description="Acidic residues" evidence="1">
    <location>
        <begin position="944"/>
        <end position="953"/>
    </location>
</feature>
<organism evidence="2 3">
    <name type="scientific">Polytolypa hystricis (strain UAMH7299)</name>
    <dbReference type="NCBI Taxonomy" id="1447883"/>
    <lineage>
        <taxon>Eukaryota</taxon>
        <taxon>Fungi</taxon>
        <taxon>Dikarya</taxon>
        <taxon>Ascomycota</taxon>
        <taxon>Pezizomycotina</taxon>
        <taxon>Eurotiomycetes</taxon>
        <taxon>Eurotiomycetidae</taxon>
        <taxon>Onygenales</taxon>
        <taxon>Onygenales incertae sedis</taxon>
        <taxon>Polytolypa</taxon>
    </lineage>
</organism>
<evidence type="ECO:0000313" key="2">
    <source>
        <dbReference type="EMBL" id="PGH27469.1"/>
    </source>
</evidence>
<protein>
    <recommendedName>
        <fullName evidence="4">Altered inheritance of mitochondria protein 21</fullName>
    </recommendedName>
</protein>
<feature type="compositionally biased region" description="Basic and acidic residues" evidence="1">
    <location>
        <begin position="59"/>
        <end position="71"/>
    </location>
</feature>
<proteinExistence type="predicted"/>
<feature type="compositionally biased region" description="Pro residues" evidence="1">
    <location>
        <begin position="1"/>
        <end position="14"/>
    </location>
</feature>
<dbReference type="STRING" id="1447883.A0A2B7Z2K2"/>
<dbReference type="Pfam" id="PF11489">
    <property type="entry name" value="Aim21"/>
    <property type="match status" value="1"/>
</dbReference>
<feature type="compositionally biased region" description="Basic and acidic residues" evidence="1">
    <location>
        <begin position="429"/>
        <end position="438"/>
    </location>
</feature>
<dbReference type="Proteomes" id="UP000224634">
    <property type="component" value="Unassembled WGS sequence"/>
</dbReference>
<dbReference type="InterPro" id="IPR021582">
    <property type="entry name" value="Aim21"/>
</dbReference>
<accession>A0A2B7Z2K2</accession>
<keyword evidence="3" id="KW-1185">Reference proteome</keyword>
<feature type="compositionally biased region" description="Polar residues" evidence="1">
    <location>
        <begin position="136"/>
        <end position="155"/>
    </location>
</feature>
<reference evidence="2 3" key="1">
    <citation type="submission" date="2017-10" db="EMBL/GenBank/DDBJ databases">
        <title>Comparative genomics in systemic dimorphic fungi from Ajellomycetaceae.</title>
        <authorList>
            <person name="Munoz J.F."/>
            <person name="Mcewen J.G."/>
            <person name="Clay O.K."/>
            <person name="Cuomo C.A."/>
        </authorList>
    </citation>
    <scope>NUCLEOTIDE SEQUENCE [LARGE SCALE GENOMIC DNA]</scope>
    <source>
        <strain evidence="2 3">UAMH7299</strain>
    </source>
</reference>
<feature type="region of interest" description="Disordered" evidence="1">
    <location>
        <begin position="857"/>
        <end position="998"/>
    </location>
</feature>
<gene>
    <name evidence="2" type="ORF">AJ80_00950</name>
</gene>
<feature type="region of interest" description="Disordered" evidence="1">
    <location>
        <begin position="1"/>
        <end position="312"/>
    </location>
</feature>
<feature type="compositionally biased region" description="Polar residues" evidence="1">
    <location>
        <begin position="112"/>
        <end position="121"/>
    </location>
</feature>
<feature type="compositionally biased region" description="Polar residues" evidence="1">
    <location>
        <begin position="183"/>
        <end position="192"/>
    </location>
</feature>
<feature type="compositionally biased region" description="Basic and acidic residues" evidence="1">
    <location>
        <begin position="884"/>
        <end position="894"/>
    </location>
</feature>
<feature type="compositionally biased region" description="Polar residues" evidence="1">
    <location>
        <begin position="901"/>
        <end position="912"/>
    </location>
</feature>
<evidence type="ECO:0000256" key="1">
    <source>
        <dbReference type="SAM" id="MobiDB-lite"/>
    </source>
</evidence>
<feature type="compositionally biased region" description="Low complexity" evidence="1">
    <location>
        <begin position="15"/>
        <end position="24"/>
    </location>
</feature>
<evidence type="ECO:0000313" key="3">
    <source>
        <dbReference type="Proteomes" id="UP000224634"/>
    </source>
</evidence>
<feature type="compositionally biased region" description="Basic and acidic residues" evidence="1">
    <location>
        <begin position="384"/>
        <end position="402"/>
    </location>
</feature>